<dbReference type="InterPro" id="IPR036390">
    <property type="entry name" value="WH_DNA-bd_sf"/>
</dbReference>
<reference evidence="1 2" key="1">
    <citation type="submission" date="2019-05" db="EMBL/GenBank/DDBJ databases">
        <authorList>
            <person name="Zhou X."/>
        </authorList>
    </citation>
    <scope>NUCLEOTIDE SEQUENCE [LARGE SCALE GENOMIC DNA]</scope>
    <source>
        <strain evidence="1 2">DSM 432</strain>
    </source>
</reference>
<dbReference type="InterPro" id="IPR036388">
    <property type="entry name" value="WH-like_DNA-bd_sf"/>
</dbReference>
<dbReference type="Gene3D" id="1.10.10.10">
    <property type="entry name" value="Winged helix-like DNA-binding domain superfamily/Winged helix DNA-binding domain"/>
    <property type="match status" value="1"/>
</dbReference>
<accession>A0A6C1KKD6</accession>
<dbReference type="AlphaFoldDB" id="A0A6C1KKD6"/>
<proteinExistence type="predicted"/>
<protein>
    <submittedName>
        <fullName evidence="1">DUF3253 domain-containing protein</fullName>
    </submittedName>
</protein>
<organism evidence="1 2">
    <name type="scientific">Xanthobacter autotrophicus</name>
    <dbReference type="NCBI Taxonomy" id="280"/>
    <lineage>
        <taxon>Bacteria</taxon>
        <taxon>Pseudomonadati</taxon>
        <taxon>Pseudomonadota</taxon>
        <taxon>Alphaproteobacteria</taxon>
        <taxon>Hyphomicrobiales</taxon>
        <taxon>Xanthobacteraceae</taxon>
        <taxon>Xanthobacter</taxon>
    </lineage>
</organism>
<dbReference type="Proteomes" id="UP000305131">
    <property type="component" value="Unassembled WGS sequence"/>
</dbReference>
<name>A0A6C1KKD6_XANAU</name>
<sequence>MRLDGRCPPKCFMKAAMSTDSRRDAAAPTPLPDDLSTEAALLRLTAECGPGKSISPMDAAQALITEAEWQRALPVVRRVAVRMAQEGRLLIYRKGKPIDPAELRGVYRIGAPRDE</sequence>
<evidence type="ECO:0000313" key="1">
    <source>
        <dbReference type="EMBL" id="TLX44097.1"/>
    </source>
</evidence>
<dbReference type="EMBL" id="VAUP01000015">
    <property type="protein sequence ID" value="TLX44097.1"/>
    <property type="molecule type" value="Genomic_DNA"/>
</dbReference>
<comment type="caution">
    <text evidence="1">The sequence shown here is derived from an EMBL/GenBank/DDBJ whole genome shotgun (WGS) entry which is preliminary data.</text>
</comment>
<dbReference type="Pfam" id="PF11625">
    <property type="entry name" value="DUF3253"/>
    <property type="match status" value="1"/>
</dbReference>
<gene>
    <name evidence="1" type="ORF">FBQ73_05145</name>
</gene>
<dbReference type="InterPro" id="IPR021660">
    <property type="entry name" value="DUF3253"/>
</dbReference>
<dbReference type="OrthoDB" id="7631458at2"/>
<evidence type="ECO:0000313" key="2">
    <source>
        <dbReference type="Proteomes" id="UP000305131"/>
    </source>
</evidence>
<dbReference type="SUPFAM" id="SSF46785">
    <property type="entry name" value="Winged helix' DNA-binding domain"/>
    <property type="match status" value="1"/>
</dbReference>